<evidence type="ECO:0000313" key="2">
    <source>
        <dbReference type="EMBL" id="KAG0473681.1"/>
    </source>
</evidence>
<comment type="caution">
    <text evidence="2">The sequence shown here is derived from an EMBL/GenBank/DDBJ whole genome shotgun (WGS) entry which is preliminary data.</text>
</comment>
<keyword evidence="3" id="KW-1185">Reference proteome</keyword>
<name>A0A835UVX4_VANPL</name>
<proteinExistence type="predicted"/>
<feature type="compositionally biased region" description="Basic and acidic residues" evidence="1">
    <location>
        <begin position="1"/>
        <end position="11"/>
    </location>
</feature>
<accession>A0A835UVX4</accession>
<reference evidence="2 3" key="1">
    <citation type="journal article" date="2020" name="Nat. Food">
        <title>A phased Vanilla planifolia genome enables genetic improvement of flavour and production.</title>
        <authorList>
            <person name="Hasing T."/>
            <person name="Tang H."/>
            <person name="Brym M."/>
            <person name="Khazi F."/>
            <person name="Huang T."/>
            <person name="Chambers A.H."/>
        </authorList>
    </citation>
    <scope>NUCLEOTIDE SEQUENCE [LARGE SCALE GENOMIC DNA]</scope>
    <source>
        <tissue evidence="2">Leaf</tissue>
    </source>
</reference>
<dbReference type="OrthoDB" id="10248446at2759"/>
<organism evidence="2 3">
    <name type="scientific">Vanilla planifolia</name>
    <name type="common">Vanilla</name>
    <dbReference type="NCBI Taxonomy" id="51239"/>
    <lineage>
        <taxon>Eukaryota</taxon>
        <taxon>Viridiplantae</taxon>
        <taxon>Streptophyta</taxon>
        <taxon>Embryophyta</taxon>
        <taxon>Tracheophyta</taxon>
        <taxon>Spermatophyta</taxon>
        <taxon>Magnoliopsida</taxon>
        <taxon>Liliopsida</taxon>
        <taxon>Asparagales</taxon>
        <taxon>Orchidaceae</taxon>
        <taxon>Vanilloideae</taxon>
        <taxon>Vanilleae</taxon>
        <taxon>Vanilla</taxon>
    </lineage>
</organism>
<protein>
    <submittedName>
        <fullName evidence="2">Uncharacterized protein</fullName>
    </submittedName>
</protein>
<feature type="region of interest" description="Disordered" evidence="1">
    <location>
        <begin position="1"/>
        <end position="36"/>
    </location>
</feature>
<evidence type="ECO:0000313" key="3">
    <source>
        <dbReference type="Proteomes" id="UP000636800"/>
    </source>
</evidence>
<dbReference type="Proteomes" id="UP000636800">
    <property type="component" value="Chromosome 7"/>
</dbReference>
<gene>
    <name evidence="2" type="ORF">HPP92_015538</name>
</gene>
<dbReference type="EMBL" id="JADCNL010000007">
    <property type="protein sequence ID" value="KAG0473681.1"/>
    <property type="molecule type" value="Genomic_DNA"/>
</dbReference>
<evidence type="ECO:0000256" key="1">
    <source>
        <dbReference type="SAM" id="MobiDB-lite"/>
    </source>
</evidence>
<dbReference type="AlphaFoldDB" id="A0A835UVX4"/>
<sequence>MDALERHEDYGSRSLNGDTPMAAHGSTAPAIVHTDPNLLNGERAAYLKKAETRGAGSPGMSVVG</sequence>